<dbReference type="Pfam" id="PF18199">
    <property type="entry name" value="Dynein_C"/>
    <property type="match status" value="1"/>
</dbReference>
<evidence type="ECO:0000313" key="3">
    <source>
        <dbReference type="Proteomes" id="UP001469553"/>
    </source>
</evidence>
<sequence length="67" mass="7533">MTPKEHERGQHPNAKATSNVRQELECFNKLVVRMQWSLAEALAGEVGMSSELDEMARTLFNGYIPAI</sequence>
<dbReference type="Proteomes" id="UP001469553">
    <property type="component" value="Unassembled WGS sequence"/>
</dbReference>
<name>A0ABV0ZIM1_9TELE</name>
<proteinExistence type="predicted"/>
<dbReference type="Gene3D" id="1.20.1270.280">
    <property type="match status" value="1"/>
</dbReference>
<gene>
    <name evidence="2" type="primary">DNAH10_1</name>
    <name evidence="2" type="ORF">AMECASPLE_004303</name>
</gene>
<comment type="caution">
    <text evidence="2">The sequence shown here is derived from an EMBL/GenBank/DDBJ whole genome shotgun (WGS) entry which is preliminary data.</text>
</comment>
<organism evidence="2 3">
    <name type="scientific">Ameca splendens</name>
    <dbReference type="NCBI Taxonomy" id="208324"/>
    <lineage>
        <taxon>Eukaryota</taxon>
        <taxon>Metazoa</taxon>
        <taxon>Chordata</taxon>
        <taxon>Craniata</taxon>
        <taxon>Vertebrata</taxon>
        <taxon>Euteleostomi</taxon>
        <taxon>Actinopterygii</taxon>
        <taxon>Neopterygii</taxon>
        <taxon>Teleostei</taxon>
        <taxon>Neoteleostei</taxon>
        <taxon>Acanthomorphata</taxon>
        <taxon>Ovalentaria</taxon>
        <taxon>Atherinomorphae</taxon>
        <taxon>Cyprinodontiformes</taxon>
        <taxon>Goodeidae</taxon>
        <taxon>Ameca</taxon>
    </lineage>
</organism>
<dbReference type="EMBL" id="JAHRIP010066014">
    <property type="protein sequence ID" value="MEQ2306074.1"/>
    <property type="molecule type" value="Genomic_DNA"/>
</dbReference>
<protein>
    <submittedName>
        <fullName evidence="2">Dynein heavy chain 10, axonemal</fullName>
    </submittedName>
</protein>
<reference evidence="2 3" key="1">
    <citation type="submission" date="2021-06" db="EMBL/GenBank/DDBJ databases">
        <authorList>
            <person name="Palmer J.M."/>
        </authorList>
    </citation>
    <scope>NUCLEOTIDE SEQUENCE [LARGE SCALE GENOMIC DNA]</scope>
    <source>
        <strain evidence="2 3">AS_MEX2019</strain>
        <tissue evidence="2">Muscle</tissue>
    </source>
</reference>
<dbReference type="InterPro" id="IPR041228">
    <property type="entry name" value="Dynein_C"/>
</dbReference>
<keyword evidence="3" id="KW-1185">Reference proteome</keyword>
<feature type="domain" description="Dynein heavy chain C-terminal" evidence="1">
    <location>
        <begin position="18"/>
        <end position="66"/>
    </location>
</feature>
<accession>A0ABV0ZIM1</accession>
<evidence type="ECO:0000259" key="1">
    <source>
        <dbReference type="Pfam" id="PF18199"/>
    </source>
</evidence>
<evidence type="ECO:0000313" key="2">
    <source>
        <dbReference type="EMBL" id="MEQ2306074.1"/>
    </source>
</evidence>